<dbReference type="InterPro" id="IPR008727">
    <property type="entry name" value="PAAR_motif"/>
</dbReference>
<proteinExistence type="predicted"/>
<reference evidence="1 2" key="1">
    <citation type="submission" date="2019-07" db="EMBL/GenBank/DDBJ databases">
        <title>Gilliamella genomes.</title>
        <authorList>
            <person name="Zheng H."/>
        </authorList>
    </citation>
    <scope>NUCLEOTIDE SEQUENCE [LARGE SCALE GENOMIC DNA]</scope>
    <source>
        <strain evidence="1 2">W8127</strain>
    </source>
</reference>
<gene>
    <name evidence="1" type="ORF">FPQ15_06725</name>
</gene>
<dbReference type="RefSeq" id="WP_039126882.1">
    <property type="nucleotide sequence ID" value="NZ_CAMLAP010000107.1"/>
</dbReference>
<accession>A0A556SCG8</accession>
<name>A0A556SCG8_9GAMM</name>
<dbReference type="Pfam" id="PF05488">
    <property type="entry name" value="PAAR_motif"/>
    <property type="match status" value="1"/>
</dbReference>
<protein>
    <submittedName>
        <fullName evidence="1">PAAR domain-containing protein</fullName>
    </submittedName>
</protein>
<dbReference type="AlphaFoldDB" id="A0A556SCG8"/>
<dbReference type="Proteomes" id="UP000319483">
    <property type="component" value="Unassembled WGS sequence"/>
</dbReference>
<evidence type="ECO:0000313" key="1">
    <source>
        <dbReference type="EMBL" id="TSJ98847.1"/>
    </source>
</evidence>
<sequence length="86" mass="8825">MKGVIRLGDPHSHGGNVISASGADFDGIPVALVGDSVSCPKKGHGINPIIEGHPTWLMHERQVAVEGCHAACGCVLISTLTQVGCN</sequence>
<dbReference type="Gene3D" id="2.60.200.60">
    <property type="match status" value="1"/>
</dbReference>
<comment type="caution">
    <text evidence="1">The sequence shown here is derived from an EMBL/GenBank/DDBJ whole genome shotgun (WGS) entry which is preliminary data.</text>
</comment>
<dbReference type="EMBL" id="VMHM01000008">
    <property type="protein sequence ID" value="TSJ98847.1"/>
    <property type="molecule type" value="Genomic_DNA"/>
</dbReference>
<evidence type="ECO:0000313" key="2">
    <source>
        <dbReference type="Proteomes" id="UP000319483"/>
    </source>
</evidence>
<organism evidence="1 2">
    <name type="scientific">Gilliamella apicola</name>
    <dbReference type="NCBI Taxonomy" id="1196095"/>
    <lineage>
        <taxon>Bacteria</taxon>
        <taxon>Pseudomonadati</taxon>
        <taxon>Pseudomonadota</taxon>
        <taxon>Gammaproteobacteria</taxon>
        <taxon>Orbales</taxon>
        <taxon>Orbaceae</taxon>
        <taxon>Gilliamella</taxon>
    </lineage>
</organism>
<dbReference type="CDD" id="cd14744">
    <property type="entry name" value="PAAR_CT_2"/>
    <property type="match status" value="1"/>
</dbReference>